<name>A0A9N8V3T3_9GLOM</name>
<proteinExistence type="predicted"/>
<keyword evidence="1" id="KW-0175">Coiled coil</keyword>
<evidence type="ECO:0000259" key="2">
    <source>
        <dbReference type="Pfam" id="PF18035"/>
    </source>
</evidence>
<dbReference type="AlphaFoldDB" id="A0A9N8V3T3"/>
<dbReference type="Pfam" id="PF18035">
    <property type="entry name" value="Bap31_Bap29_C"/>
    <property type="match status" value="1"/>
</dbReference>
<comment type="caution">
    <text evidence="3">The sequence shown here is derived from an EMBL/GenBank/DDBJ whole genome shotgun (WGS) entry which is preliminary data.</text>
</comment>
<keyword evidence="4" id="KW-1185">Reference proteome</keyword>
<organism evidence="3 4">
    <name type="scientific">Ambispora gerdemannii</name>
    <dbReference type="NCBI Taxonomy" id="144530"/>
    <lineage>
        <taxon>Eukaryota</taxon>
        <taxon>Fungi</taxon>
        <taxon>Fungi incertae sedis</taxon>
        <taxon>Mucoromycota</taxon>
        <taxon>Glomeromycotina</taxon>
        <taxon>Glomeromycetes</taxon>
        <taxon>Archaeosporales</taxon>
        <taxon>Ambisporaceae</taxon>
        <taxon>Ambispora</taxon>
    </lineage>
</organism>
<sequence>MTLYLSLVFALLVFEIAKLQYAFKILFIILNRTYVLILDLLTAEEKLEEIKRQTATQSKDYRKSADNESQLKKEIEKLSKQLEEEKKKSHDFDILKKQAVQQSDEYMRLSERYNELEKVVGNHTNEDKKSV</sequence>
<evidence type="ECO:0000313" key="4">
    <source>
        <dbReference type="Proteomes" id="UP000789831"/>
    </source>
</evidence>
<dbReference type="Proteomes" id="UP000789831">
    <property type="component" value="Unassembled WGS sequence"/>
</dbReference>
<reference evidence="3" key="1">
    <citation type="submission" date="2021-06" db="EMBL/GenBank/DDBJ databases">
        <authorList>
            <person name="Kallberg Y."/>
            <person name="Tangrot J."/>
            <person name="Rosling A."/>
        </authorList>
    </citation>
    <scope>NUCLEOTIDE SEQUENCE</scope>
    <source>
        <strain evidence="3">MT106</strain>
    </source>
</reference>
<protein>
    <submittedName>
        <fullName evidence="3">7624_t:CDS:1</fullName>
    </submittedName>
</protein>
<gene>
    <name evidence="3" type="ORF">AGERDE_LOCUS713</name>
</gene>
<evidence type="ECO:0000313" key="3">
    <source>
        <dbReference type="EMBL" id="CAG8436912.1"/>
    </source>
</evidence>
<dbReference type="OrthoDB" id="435607at2759"/>
<feature type="domain" description="Bap31/Bap29 cytoplasmic coiled-coil" evidence="2">
    <location>
        <begin position="73"/>
        <end position="129"/>
    </location>
</feature>
<accession>A0A9N8V3T3</accession>
<dbReference type="EMBL" id="CAJVPL010000037">
    <property type="protein sequence ID" value="CAG8436912.1"/>
    <property type="molecule type" value="Genomic_DNA"/>
</dbReference>
<evidence type="ECO:0000256" key="1">
    <source>
        <dbReference type="SAM" id="Coils"/>
    </source>
</evidence>
<feature type="coiled-coil region" evidence="1">
    <location>
        <begin position="61"/>
        <end position="126"/>
    </location>
</feature>
<dbReference type="InterPro" id="IPR041672">
    <property type="entry name" value="Bap31/Bap29_C"/>
</dbReference>